<reference evidence="13" key="1">
    <citation type="journal article" date="2022" name="bioRxiv">
        <title>Sequencing and chromosome-scale assembly of the giantPleurodeles waltlgenome.</title>
        <authorList>
            <person name="Brown T."/>
            <person name="Elewa A."/>
            <person name="Iarovenko S."/>
            <person name="Subramanian E."/>
            <person name="Araus A.J."/>
            <person name="Petzold A."/>
            <person name="Susuki M."/>
            <person name="Suzuki K.-i.T."/>
            <person name="Hayashi T."/>
            <person name="Toyoda A."/>
            <person name="Oliveira C."/>
            <person name="Osipova E."/>
            <person name="Leigh N.D."/>
            <person name="Simon A."/>
            <person name="Yun M.H."/>
        </authorList>
    </citation>
    <scope>NUCLEOTIDE SEQUENCE</scope>
    <source>
        <strain evidence="13">20211129_DDA</strain>
        <tissue evidence="13">Liver</tissue>
    </source>
</reference>
<dbReference type="GO" id="GO:0006122">
    <property type="term" value="P:mitochondrial electron transport, ubiquinol to cytochrome c"/>
    <property type="evidence" value="ECO:0007669"/>
    <property type="project" value="InterPro"/>
</dbReference>
<evidence type="ECO:0000256" key="6">
    <source>
        <dbReference type="ARBA" id="ARBA00022792"/>
    </source>
</evidence>
<evidence type="ECO:0000256" key="10">
    <source>
        <dbReference type="ARBA" id="ARBA00038521"/>
    </source>
</evidence>
<evidence type="ECO:0000256" key="5">
    <source>
        <dbReference type="ARBA" id="ARBA00022660"/>
    </source>
</evidence>
<dbReference type="PIRSF" id="PIRSF000022">
    <property type="entry name" value="Bc1_14K"/>
    <property type="match status" value="1"/>
</dbReference>
<keyword evidence="8 12" id="KW-0496">Mitochondrion</keyword>
<evidence type="ECO:0000313" key="14">
    <source>
        <dbReference type="Proteomes" id="UP001066276"/>
    </source>
</evidence>
<dbReference type="PANTHER" id="PTHR12022">
    <property type="entry name" value="UBIQUINOL-CYTOCHROME C REDUCTASE COMPLEX 14 KD PROTEIN"/>
    <property type="match status" value="1"/>
</dbReference>
<evidence type="ECO:0000256" key="1">
    <source>
        <dbReference type="ARBA" id="ARBA00004443"/>
    </source>
</evidence>
<accession>A0AAV7UZW7</accession>
<evidence type="ECO:0000256" key="12">
    <source>
        <dbReference type="PIRNR" id="PIRNR000022"/>
    </source>
</evidence>
<proteinExistence type="inferred from homology"/>
<protein>
    <recommendedName>
        <fullName evidence="3 12">Cytochrome b-c1 complex subunit 7</fullName>
    </recommendedName>
</protein>
<dbReference type="InterPro" id="IPR003197">
    <property type="entry name" value="QCR7"/>
</dbReference>
<keyword evidence="4 12" id="KW-0813">Transport</keyword>
<comment type="caution">
    <text evidence="13">The sequence shown here is derived from an EMBL/GenBank/DDBJ whole genome shotgun (WGS) entry which is preliminary data.</text>
</comment>
<dbReference type="Gene3D" id="1.10.1090.10">
    <property type="entry name" value="Cytochrome b-c1 complex subunit 7"/>
    <property type="match status" value="1"/>
</dbReference>
<dbReference type="Pfam" id="PF02271">
    <property type="entry name" value="UCR_14kD"/>
    <property type="match status" value="1"/>
</dbReference>
<sequence>MAARAPVAASSRLFEGLCKWYYNAAGFNKLGLMRDDTIYEDDDVKEAIKRLPPKLYDERNFRIKRALDLSGKHQILPKEMWTKYEEDDYYLTPYLKEVIREREEKQEWAKK</sequence>
<name>A0AAV7UZW7_PLEWA</name>
<comment type="subcellular location">
    <subcellularLocation>
        <location evidence="1">Mitochondrion inner membrane</location>
        <topology evidence="1">Peripheral membrane protein</topology>
        <orientation evidence="1">Matrix side</orientation>
    </subcellularLocation>
</comment>
<dbReference type="Proteomes" id="UP001066276">
    <property type="component" value="Chromosome 2_2"/>
</dbReference>
<dbReference type="PANTHER" id="PTHR12022:SF0">
    <property type="entry name" value="CYTOCHROME B-C1 COMPLEX SUBUNIT 7"/>
    <property type="match status" value="1"/>
</dbReference>
<evidence type="ECO:0000256" key="11">
    <source>
        <dbReference type="ARBA" id="ARBA00046393"/>
    </source>
</evidence>
<dbReference type="FunFam" id="1.10.1090.10:FF:000001">
    <property type="entry name" value="Cytochrome b-c1 complex subunit 7"/>
    <property type="match status" value="1"/>
</dbReference>
<evidence type="ECO:0000256" key="3">
    <source>
        <dbReference type="ARBA" id="ARBA00016323"/>
    </source>
</evidence>
<evidence type="ECO:0000256" key="9">
    <source>
        <dbReference type="ARBA" id="ARBA00023136"/>
    </source>
</evidence>
<comment type="similarity">
    <text evidence="2 12">Belongs to the UQCRB/QCR7 family.</text>
</comment>
<evidence type="ECO:0000313" key="13">
    <source>
        <dbReference type="EMBL" id="KAJ1193187.1"/>
    </source>
</evidence>
<dbReference type="GO" id="GO:0045275">
    <property type="term" value="C:respiratory chain complex III"/>
    <property type="evidence" value="ECO:0007669"/>
    <property type="project" value="InterPro"/>
</dbReference>
<dbReference type="AlphaFoldDB" id="A0AAV7UZW7"/>
<evidence type="ECO:0000256" key="8">
    <source>
        <dbReference type="ARBA" id="ARBA00023128"/>
    </source>
</evidence>
<evidence type="ECO:0000256" key="2">
    <source>
        <dbReference type="ARBA" id="ARBA00008554"/>
    </source>
</evidence>
<keyword evidence="9 12" id="KW-0472">Membrane</keyword>
<dbReference type="SUPFAM" id="SSF81524">
    <property type="entry name" value="14 kDa protein of cytochrome bc1 complex (Ubiquinol-cytochrome c reductase)"/>
    <property type="match status" value="1"/>
</dbReference>
<organism evidence="13 14">
    <name type="scientific">Pleurodeles waltl</name>
    <name type="common">Iberian ribbed newt</name>
    <dbReference type="NCBI Taxonomy" id="8319"/>
    <lineage>
        <taxon>Eukaryota</taxon>
        <taxon>Metazoa</taxon>
        <taxon>Chordata</taxon>
        <taxon>Craniata</taxon>
        <taxon>Vertebrata</taxon>
        <taxon>Euteleostomi</taxon>
        <taxon>Amphibia</taxon>
        <taxon>Batrachia</taxon>
        <taxon>Caudata</taxon>
        <taxon>Salamandroidea</taxon>
        <taxon>Salamandridae</taxon>
        <taxon>Pleurodelinae</taxon>
        <taxon>Pleurodeles</taxon>
    </lineage>
</organism>
<dbReference type="InterPro" id="IPR036544">
    <property type="entry name" value="QCR7_sf"/>
</dbReference>
<comment type="subunit">
    <text evidence="11">Component of the ubiquinol-cytochrome c oxidoreductase (cytochrome b-c1 complex, complex III, CIII), a multisubunit enzyme composed of 11 subunits. The complex is composed of 3 respiratory subunits cytochrome b, cytochrome c1 and Rieske protein UQCRFS1, 2 core protein subunits UQCRC1/QCR1 and UQCRC2/QCR2, and 6 low-molecular weight protein subunits UQCRH/QCR6, UQCRB/QCR7, UQCRQ/QCR8, UQCR10/QCR9, UQCR11/QCR10 and subunit 9, the cleavage product of Rieske protein UQCRFS1. The complex exists as an obligatory dimer and forms supercomplexes (SCs) in the inner mitochondrial membrane with NADH-ubiquinone oxidoreductase (complex I, CI) and cytochrome c oxidase (complex IV, CIV), resulting in different assemblies (supercomplex SCI(1)III(2)IV(1) and megacomplex MCI(2)III(2)IV(2)).</text>
</comment>
<evidence type="ECO:0000256" key="7">
    <source>
        <dbReference type="ARBA" id="ARBA00022982"/>
    </source>
</evidence>
<keyword evidence="6 12" id="KW-0999">Mitochondrion inner membrane</keyword>
<keyword evidence="14" id="KW-1185">Reference proteome</keyword>
<evidence type="ECO:0000256" key="4">
    <source>
        <dbReference type="ARBA" id="ARBA00022448"/>
    </source>
</evidence>
<gene>
    <name evidence="13" type="ORF">NDU88_002492</name>
</gene>
<comment type="function">
    <text evidence="12">Component of the ubiquinol-cytochrome c oxidoreductase, a multisubunit transmembrane complex that is part of the mitochondrial electron transport chain which drives oxidative phosphorylation.</text>
</comment>
<keyword evidence="7 12" id="KW-0249">Electron transport</keyword>
<dbReference type="GO" id="GO:0005743">
    <property type="term" value="C:mitochondrial inner membrane"/>
    <property type="evidence" value="ECO:0007669"/>
    <property type="project" value="UniProtKB-SubCell"/>
</dbReference>
<dbReference type="EMBL" id="JANPWB010000004">
    <property type="protein sequence ID" value="KAJ1193187.1"/>
    <property type="molecule type" value="Genomic_DNA"/>
</dbReference>
<comment type="subunit">
    <text evidence="10">Component of the ubiquinol-cytochrome c oxidoreductase (cytochrome b-c1 complex, complex III, CIII), a multisubunit enzyme composed of 3 respiratory subunits cytochrome b, cytochrome c1 and Rieske protein, 2 core protein subunits, and additional low-molecular weight protein subunits. The complex exists as an obligatory dimer and forms supercomplexes (SCs) in the inner mitochondrial membrane with cytochrome c oxidase (complex IV, CIV).</text>
</comment>
<keyword evidence="5 12" id="KW-0679">Respiratory chain</keyword>